<evidence type="ECO:0000313" key="3">
    <source>
        <dbReference type="Proteomes" id="UP001054889"/>
    </source>
</evidence>
<dbReference type="PANTHER" id="PTHR31066:SF45">
    <property type="entry name" value="PB1 DOMAIN-CONTAINING PROTEIN"/>
    <property type="match status" value="1"/>
</dbReference>
<sequence>MATAATSGADARVIKLTCSHSGRLVHCGPGDATLYLGGETRVVAVPRSASFSDRAHRLADDEGIVVSVTCDEELAHMVDEYDRLRATRPGAAFRVFVSTTARRGPAAATGPQPPAMRRVKSEQALAARAQLRRRPAFPDPAPPIQRVQSAQDFTAGMTGRPHPLVHRGGHHWRCVCHRCTQRAAVLSPTWLVYAQVPYMTKNATV</sequence>
<protein>
    <recommendedName>
        <fullName evidence="1">PB1 domain-containing protein</fullName>
    </recommendedName>
</protein>
<comment type="caution">
    <text evidence="2">The sequence shown here is derived from an EMBL/GenBank/DDBJ whole genome shotgun (WGS) entry which is preliminary data.</text>
</comment>
<dbReference type="Proteomes" id="UP001054889">
    <property type="component" value="Unassembled WGS sequence"/>
</dbReference>
<dbReference type="PANTHER" id="PTHR31066">
    <property type="entry name" value="OS05G0427100 PROTEIN-RELATED"/>
    <property type="match status" value="1"/>
</dbReference>
<keyword evidence="3" id="KW-1185">Reference proteome</keyword>
<proteinExistence type="predicted"/>
<evidence type="ECO:0000259" key="1">
    <source>
        <dbReference type="Pfam" id="PF00564"/>
    </source>
</evidence>
<name>A0AAV5CD26_ELECO</name>
<dbReference type="AlphaFoldDB" id="A0AAV5CD26"/>
<gene>
    <name evidence="2" type="primary">ga13070</name>
    <name evidence="2" type="ORF">PR202_ga13070</name>
</gene>
<reference evidence="2" key="2">
    <citation type="submission" date="2021-12" db="EMBL/GenBank/DDBJ databases">
        <title>Resequencing data analysis of finger millet.</title>
        <authorList>
            <person name="Hatakeyama M."/>
            <person name="Aluri S."/>
            <person name="Balachadran M.T."/>
            <person name="Sivarajan S.R."/>
            <person name="Poveda L."/>
            <person name="Shimizu-Inatsugi R."/>
            <person name="Schlapbach R."/>
            <person name="Sreeman S.M."/>
            <person name="Shimizu K.K."/>
        </authorList>
    </citation>
    <scope>NUCLEOTIDE SEQUENCE</scope>
</reference>
<organism evidence="2 3">
    <name type="scientific">Eleusine coracana subsp. coracana</name>
    <dbReference type="NCBI Taxonomy" id="191504"/>
    <lineage>
        <taxon>Eukaryota</taxon>
        <taxon>Viridiplantae</taxon>
        <taxon>Streptophyta</taxon>
        <taxon>Embryophyta</taxon>
        <taxon>Tracheophyta</taxon>
        <taxon>Spermatophyta</taxon>
        <taxon>Magnoliopsida</taxon>
        <taxon>Liliopsida</taxon>
        <taxon>Poales</taxon>
        <taxon>Poaceae</taxon>
        <taxon>PACMAD clade</taxon>
        <taxon>Chloridoideae</taxon>
        <taxon>Cynodonteae</taxon>
        <taxon>Eleusininae</taxon>
        <taxon>Eleusine</taxon>
    </lineage>
</organism>
<dbReference type="InterPro" id="IPR000270">
    <property type="entry name" value="PB1_dom"/>
</dbReference>
<evidence type="ECO:0000313" key="2">
    <source>
        <dbReference type="EMBL" id="GJM96251.1"/>
    </source>
</evidence>
<dbReference type="EMBL" id="BQKI01000006">
    <property type="protein sequence ID" value="GJM96251.1"/>
    <property type="molecule type" value="Genomic_DNA"/>
</dbReference>
<dbReference type="InterPro" id="IPR053198">
    <property type="entry name" value="Gynoecium_Dev_Regulator"/>
</dbReference>
<feature type="domain" description="PB1" evidence="1">
    <location>
        <begin position="58"/>
        <end position="97"/>
    </location>
</feature>
<accession>A0AAV5CD26</accession>
<dbReference type="Pfam" id="PF00564">
    <property type="entry name" value="PB1"/>
    <property type="match status" value="1"/>
</dbReference>
<dbReference type="SUPFAM" id="SSF54277">
    <property type="entry name" value="CAD &amp; PB1 domains"/>
    <property type="match status" value="1"/>
</dbReference>
<reference evidence="2" key="1">
    <citation type="journal article" date="2018" name="DNA Res.">
        <title>Multiple hybrid de novo genome assembly of finger millet, an orphan allotetraploid crop.</title>
        <authorList>
            <person name="Hatakeyama M."/>
            <person name="Aluri S."/>
            <person name="Balachadran M.T."/>
            <person name="Sivarajan S.R."/>
            <person name="Patrignani A."/>
            <person name="Gruter S."/>
            <person name="Poveda L."/>
            <person name="Shimizu-Inatsugi R."/>
            <person name="Baeten J."/>
            <person name="Francoijs K.J."/>
            <person name="Nataraja K.N."/>
            <person name="Reddy Y.A.N."/>
            <person name="Phadnis S."/>
            <person name="Ravikumar R.L."/>
            <person name="Schlapbach R."/>
            <person name="Sreeman S.M."/>
            <person name="Shimizu K.K."/>
        </authorList>
    </citation>
    <scope>NUCLEOTIDE SEQUENCE</scope>
</reference>